<dbReference type="GO" id="GO:0008999">
    <property type="term" value="F:protein-N-terminal-alanine acetyltransferase activity"/>
    <property type="evidence" value="ECO:0007669"/>
    <property type="project" value="TreeGrafter"/>
</dbReference>
<dbReference type="PATRIC" id="fig|1653479.3.peg.834"/>
<evidence type="ECO:0000313" key="3">
    <source>
        <dbReference type="Proteomes" id="UP000076038"/>
    </source>
</evidence>
<sequence length="193" mass="21565">MTMTSAPWRHPQPQLSRLRLDEMPAEMLHALATGQSIPASHHRVSPYLAGVECRSLWRRRSKQIIDIPGDASWITRLMVDPNVAMPVGVAGFHGAPDETGMVEIGYRVDPEFRRRGHARRSVETLLAVARQHKEVRSVRATVSPNNTPSLALIESFAFIEVGEQWDDEDGLEIVYEVSAAPVQQDQAVRTAPR</sequence>
<dbReference type="EMBL" id="CP015220">
    <property type="protein sequence ID" value="AMY22133.1"/>
    <property type="molecule type" value="Genomic_DNA"/>
</dbReference>
<dbReference type="InterPro" id="IPR016181">
    <property type="entry name" value="Acyl_CoA_acyltransferase"/>
</dbReference>
<dbReference type="Pfam" id="PF00583">
    <property type="entry name" value="Acetyltransf_1"/>
    <property type="match status" value="1"/>
</dbReference>
<reference evidence="3" key="2">
    <citation type="submission" date="2016-04" db="EMBL/GenBank/DDBJ databases">
        <title>Complete Genome and Plasmid Sequences for Rhodococcus fascians D188 and Draft Sequences for Rhodococcus spp. Isolates PBTS 1 and PBTS 2.</title>
        <authorList>
            <person name="Stamer R."/>
            <person name="Vereecke D."/>
            <person name="Zhang Y."/>
            <person name="Schilkey F."/>
            <person name="Devitt N."/>
            <person name="Randall J."/>
        </authorList>
    </citation>
    <scope>NUCLEOTIDE SEQUENCE [LARGE SCALE GENOMIC DNA]</scope>
    <source>
        <strain evidence="3">PBTS2</strain>
    </source>
</reference>
<organism evidence="2 3">
    <name type="scientific">Rhodococcoides fascians</name>
    <name type="common">Rhodococcus fascians</name>
    <dbReference type="NCBI Taxonomy" id="1828"/>
    <lineage>
        <taxon>Bacteria</taxon>
        <taxon>Bacillati</taxon>
        <taxon>Actinomycetota</taxon>
        <taxon>Actinomycetes</taxon>
        <taxon>Mycobacteriales</taxon>
        <taxon>Nocardiaceae</taxon>
        <taxon>Rhodococcoides</taxon>
    </lineage>
</organism>
<dbReference type="AlphaFoldDB" id="A0A143QG38"/>
<protein>
    <recommendedName>
        <fullName evidence="1">N-acetyltransferase domain-containing protein</fullName>
    </recommendedName>
</protein>
<dbReference type="GO" id="GO:1990189">
    <property type="term" value="F:protein N-terminal-serine acetyltransferase activity"/>
    <property type="evidence" value="ECO:0007669"/>
    <property type="project" value="TreeGrafter"/>
</dbReference>
<dbReference type="GO" id="GO:0005737">
    <property type="term" value="C:cytoplasm"/>
    <property type="evidence" value="ECO:0007669"/>
    <property type="project" value="TreeGrafter"/>
</dbReference>
<evidence type="ECO:0000259" key="1">
    <source>
        <dbReference type="PROSITE" id="PS51186"/>
    </source>
</evidence>
<dbReference type="PROSITE" id="PS51186">
    <property type="entry name" value="GNAT"/>
    <property type="match status" value="1"/>
</dbReference>
<keyword evidence="3" id="KW-1185">Reference proteome</keyword>
<reference evidence="2 3" key="1">
    <citation type="journal article" date="2016" name="Genome Announc.">
        <title>Complete Genome and Plasmid Sequences for Rhodococcus fascians D188 and Draft Sequences for Rhodococcus Isolates PBTS 1 and PBTS 2.</title>
        <authorList>
            <person name="Stamler R.A."/>
            <person name="Vereecke D."/>
            <person name="Zhang Y."/>
            <person name="Schilkey F."/>
            <person name="Devitt N."/>
            <person name="Randall J.J."/>
        </authorList>
    </citation>
    <scope>NUCLEOTIDE SEQUENCE [LARGE SCALE GENOMIC DNA]</scope>
    <source>
        <strain evidence="2 3">PBTS2</strain>
    </source>
</reference>
<proteinExistence type="predicted"/>
<accession>A0A143QG38</accession>
<name>A0A143QG38_RHOFA</name>
<dbReference type="RefSeq" id="WP_048316563.1">
    <property type="nucleotide sequence ID" value="NZ_CP015220.1"/>
</dbReference>
<dbReference type="CDD" id="cd04301">
    <property type="entry name" value="NAT_SF"/>
    <property type="match status" value="1"/>
</dbReference>
<dbReference type="Proteomes" id="UP000076038">
    <property type="component" value="Chromosome"/>
</dbReference>
<dbReference type="Gene3D" id="3.40.630.30">
    <property type="match status" value="1"/>
</dbReference>
<feature type="domain" description="N-acetyltransferase" evidence="1">
    <location>
        <begin position="27"/>
        <end position="180"/>
    </location>
</feature>
<dbReference type="SUPFAM" id="SSF55729">
    <property type="entry name" value="Acyl-CoA N-acyltransferases (Nat)"/>
    <property type="match status" value="1"/>
</dbReference>
<gene>
    <name evidence="2" type="ORF">A3Q41_00815</name>
</gene>
<evidence type="ECO:0000313" key="2">
    <source>
        <dbReference type="EMBL" id="AMY22133.1"/>
    </source>
</evidence>
<dbReference type="InterPro" id="IPR051908">
    <property type="entry name" value="Ribosomal_N-acetyltransferase"/>
</dbReference>
<dbReference type="PANTHER" id="PTHR43441:SF6">
    <property type="entry name" value="N-ACETYLTRANSFERASE DOMAIN-CONTAINING PROTEIN"/>
    <property type="match status" value="1"/>
</dbReference>
<dbReference type="KEGG" id="rhs:A3Q41_00815"/>
<dbReference type="PANTHER" id="PTHR43441">
    <property type="entry name" value="RIBOSOMAL-PROTEIN-SERINE ACETYLTRANSFERASE"/>
    <property type="match status" value="1"/>
</dbReference>
<dbReference type="OrthoDB" id="2061990at2"/>
<dbReference type="InterPro" id="IPR000182">
    <property type="entry name" value="GNAT_dom"/>
</dbReference>